<keyword evidence="3" id="KW-0812">Transmembrane</keyword>
<keyword evidence="3" id="KW-0472">Membrane</keyword>
<accession>A0A1I1DV89</accession>
<sequence length="280" mass="31128">MMKVPSSLVTTDWLHQNINHPNLIIFDASMAQAGSNAIYQADIIIYGAQRFDFSKVICDLDSSLPNTMPSVHKFQDLMQNYGVNQNSCIVVYDQKGIYSCARAWWMLKSMGFDNVAVLDGGLPAWLDKSYSISNTYVASEHVGNFIAQYDSSYFIDVKDILAQINISNSLILDARSKSRFLGENSEPRSGMRSGHIPNAKSLPFTDIVKNGFMSERGFLQEEFNKRTDEQTERFIFCCGSGVTACILALGAALIGYDNLAVYDGSWSEWGASNELPVEIS</sequence>
<keyword evidence="3" id="KW-1133">Transmembrane helix</keyword>
<dbReference type="PANTHER" id="PTHR11364:SF27">
    <property type="entry name" value="SULFURTRANSFERASE"/>
    <property type="match status" value="1"/>
</dbReference>
<name>A0A1I1DV89_9GAMM</name>
<evidence type="ECO:0000313" key="5">
    <source>
        <dbReference type="EMBL" id="SFB78322.1"/>
    </source>
</evidence>
<dbReference type="RefSeq" id="WP_245763718.1">
    <property type="nucleotide sequence ID" value="NZ_FOLO01000001.1"/>
</dbReference>
<evidence type="ECO:0000256" key="2">
    <source>
        <dbReference type="ARBA" id="ARBA00022737"/>
    </source>
</evidence>
<evidence type="ECO:0000259" key="4">
    <source>
        <dbReference type="PROSITE" id="PS50206"/>
    </source>
</evidence>
<dbReference type="CDD" id="cd01449">
    <property type="entry name" value="TST_Repeat_2"/>
    <property type="match status" value="1"/>
</dbReference>
<feature type="domain" description="Rhodanese" evidence="4">
    <location>
        <begin position="165"/>
        <end position="278"/>
    </location>
</feature>
<keyword evidence="6" id="KW-1185">Reference proteome</keyword>
<keyword evidence="5" id="KW-0670">Pyruvate</keyword>
<dbReference type="EMBL" id="FOLO01000001">
    <property type="protein sequence ID" value="SFB78322.1"/>
    <property type="molecule type" value="Genomic_DNA"/>
</dbReference>
<feature type="domain" description="Rhodanese" evidence="4">
    <location>
        <begin position="19"/>
        <end position="134"/>
    </location>
</feature>
<dbReference type="PANTHER" id="PTHR11364">
    <property type="entry name" value="THIOSULFATE SULFERTANSFERASE"/>
    <property type="match status" value="1"/>
</dbReference>
<dbReference type="Proteomes" id="UP000198862">
    <property type="component" value="Unassembled WGS sequence"/>
</dbReference>
<dbReference type="PROSITE" id="PS50206">
    <property type="entry name" value="RHODANESE_3"/>
    <property type="match status" value="2"/>
</dbReference>
<dbReference type="STRING" id="1123010.SAMN02745724_00057"/>
<feature type="transmembrane region" description="Helical" evidence="3">
    <location>
        <begin position="234"/>
        <end position="256"/>
    </location>
</feature>
<evidence type="ECO:0000256" key="1">
    <source>
        <dbReference type="ARBA" id="ARBA00022679"/>
    </source>
</evidence>
<dbReference type="InterPro" id="IPR001763">
    <property type="entry name" value="Rhodanese-like_dom"/>
</dbReference>
<dbReference type="Pfam" id="PF00581">
    <property type="entry name" value="Rhodanese"/>
    <property type="match status" value="2"/>
</dbReference>
<protein>
    <submittedName>
        <fullName evidence="5">Thiosulfate/3-mercaptopyruvate sulfurtransferase</fullName>
    </submittedName>
</protein>
<keyword evidence="2" id="KW-0677">Repeat</keyword>
<dbReference type="InterPro" id="IPR036873">
    <property type="entry name" value="Rhodanese-like_dom_sf"/>
</dbReference>
<reference evidence="5 6" key="1">
    <citation type="submission" date="2016-10" db="EMBL/GenBank/DDBJ databases">
        <authorList>
            <person name="de Groot N.N."/>
        </authorList>
    </citation>
    <scope>NUCLEOTIDE SEQUENCE [LARGE SCALE GENOMIC DNA]</scope>
    <source>
        <strain evidence="5 6">DSM 6059</strain>
    </source>
</reference>
<dbReference type="InterPro" id="IPR045078">
    <property type="entry name" value="TST/MPST-like"/>
</dbReference>
<keyword evidence="1 5" id="KW-0808">Transferase</keyword>
<dbReference type="Gene3D" id="3.40.250.10">
    <property type="entry name" value="Rhodanese-like domain"/>
    <property type="match status" value="2"/>
</dbReference>
<gene>
    <name evidence="5" type="ORF">SAMN02745724_00057</name>
</gene>
<dbReference type="CDD" id="cd01448">
    <property type="entry name" value="TST_Repeat_1"/>
    <property type="match status" value="1"/>
</dbReference>
<proteinExistence type="predicted"/>
<evidence type="ECO:0000256" key="3">
    <source>
        <dbReference type="SAM" id="Phobius"/>
    </source>
</evidence>
<dbReference type="GO" id="GO:0004792">
    <property type="term" value="F:thiosulfate-cyanide sulfurtransferase activity"/>
    <property type="evidence" value="ECO:0007669"/>
    <property type="project" value="TreeGrafter"/>
</dbReference>
<dbReference type="SMART" id="SM00450">
    <property type="entry name" value="RHOD"/>
    <property type="match status" value="2"/>
</dbReference>
<organism evidence="5 6">
    <name type="scientific">Pseudoalteromonas denitrificans DSM 6059</name>
    <dbReference type="NCBI Taxonomy" id="1123010"/>
    <lineage>
        <taxon>Bacteria</taxon>
        <taxon>Pseudomonadati</taxon>
        <taxon>Pseudomonadota</taxon>
        <taxon>Gammaproteobacteria</taxon>
        <taxon>Alteromonadales</taxon>
        <taxon>Pseudoalteromonadaceae</taxon>
        <taxon>Pseudoalteromonas</taxon>
    </lineage>
</organism>
<evidence type="ECO:0000313" key="6">
    <source>
        <dbReference type="Proteomes" id="UP000198862"/>
    </source>
</evidence>
<dbReference type="SUPFAM" id="SSF52821">
    <property type="entry name" value="Rhodanese/Cell cycle control phosphatase"/>
    <property type="match status" value="2"/>
</dbReference>
<dbReference type="AlphaFoldDB" id="A0A1I1DV89"/>